<evidence type="ECO:0000313" key="2">
    <source>
        <dbReference type="EMBL" id="RHA54889.1"/>
    </source>
</evidence>
<dbReference type="Proteomes" id="UP000286186">
    <property type="component" value="Unassembled WGS sequence"/>
</dbReference>
<evidence type="ECO:0000313" key="1">
    <source>
        <dbReference type="EMBL" id="RHA19158.1"/>
    </source>
</evidence>
<dbReference type="RefSeq" id="WP_005362673.1">
    <property type="nucleotide sequence ID" value="NZ_CABJDQ010000004.1"/>
</dbReference>
<dbReference type="EMBL" id="QSFO01000006">
    <property type="protein sequence ID" value="RHA54889.1"/>
    <property type="molecule type" value="Genomic_DNA"/>
</dbReference>
<dbReference type="Pfam" id="PF07873">
    <property type="entry name" value="YabP"/>
    <property type="match status" value="1"/>
</dbReference>
<accession>A0A415LAI3</accession>
<sequence>MFNVDNDLDMPRDVIHGECLCQIIGRNEIVIENYKCIKSITDTDIEIVCKKYKIIINGTGLNIKYYNNQSMAIGGYICEISFLQN</sequence>
<evidence type="ECO:0000313" key="7">
    <source>
        <dbReference type="Proteomes" id="UP000284598"/>
    </source>
</evidence>
<dbReference type="Proteomes" id="UP000283314">
    <property type="component" value="Unassembled WGS sequence"/>
</dbReference>
<dbReference type="Proteomes" id="UP000285740">
    <property type="component" value="Unassembled WGS sequence"/>
</dbReference>
<dbReference type="Proteomes" id="UP000284598">
    <property type="component" value="Unassembled WGS sequence"/>
</dbReference>
<dbReference type="EMBL" id="QRHR01000001">
    <property type="protein sequence ID" value="RHF90920.1"/>
    <property type="molecule type" value="Genomic_DNA"/>
</dbReference>
<evidence type="ECO:0000313" key="4">
    <source>
        <dbReference type="EMBL" id="RHF90920.1"/>
    </source>
</evidence>
<protein>
    <submittedName>
        <fullName evidence="5">Sporulation protein</fullName>
    </submittedName>
</protein>
<organism evidence="5 6">
    <name type="scientific">Eubacterium ventriosum</name>
    <dbReference type="NCBI Taxonomy" id="39496"/>
    <lineage>
        <taxon>Bacteria</taxon>
        <taxon>Bacillati</taxon>
        <taxon>Bacillota</taxon>
        <taxon>Clostridia</taxon>
        <taxon>Eubacteriales</taxon>
        <taxon>Eubacteriaceae</taxon>
        <taxon>Eubacterium</taxon>
    </lineage>
</organism>
<evidence type="ECO:0000313" key="8">
    <source>
        <dbReference type="Proteomes" id="UP000284779"/>
    </source>
</evidence>
<evidence type="ECO:0000313" key="9">
    <source>
        <dbReference type="Proteomes" id="UP000285740"/>
    </source>
</evidence>
<comment type="caution">
    <text evidence="5">The sequence shown here is derived from an EMBL/GenBank/DDBJ whole genome shotgun (WGS) entry which is preliminary data.</text>
</comment>
<dbReference type="Proteomes" id="UP000284779">
    <property type="component" value="Unassembled WGS sequence"/>
</dbReference>
<gene>
    <name evidence="5" type="ORF">DW018_05455</name>
    <name evidence="4" type="ORF">DW652_01535</name>
    <name evidence="3" type="ORF">DW918_07305</name>
    <name evidence="2" type="ORF">DW929_06645</name>
    <name evidence="1" type="ORF">DW944_05335</name>
</gene>
<keyword evidence="8" id="KW-1185">Reference proteome</keyword>
<evidence type="ECO:0000313" key="5">
    <source>
        <dbReference type="EMBL" id="RHL45693.1"/>
    </source>
</evidence>
<dbReference type="GeneID" id="66466683"/>
<dbReference type="InterPro" id="IPR022476">
    <property type="entry name" value="Spore_YabP/YqfC"/>
</dbReference>
<dbReference type="AlphaFoldDB" id="A0A415LAI3"/>
<reference evidence="6 7" key="1">
    <citation type="submission" date="2018-08" db="EMBL/GenBank/DDBJ databases">
        <title>A genome reference for cultivated species of the human gut microbiota.</title>
        <authorList>
            <person name="Zou Y."/>
            <person name="Xue W."/>
            <person name="Luo G."/>
        </authorList>
    </citation>
    <scope>NUCLEOTIDE SEQUENCE [LARGE SCALE GENOMIC DNA]</scope>
    <source>
        <strain evidence="5 6">AF37-4</strain>
        <strain evidence="4 10">AM23-22</strain>
        <strain evidence="3 9">AM42-30</strain>
        <strain evidence="2 7">AM43-2</strain>
        <strain evidence="1 8">AM44-11BH</strain>
    </source>
</reference>
<name>A0A415LAI3_9FIRM</name>
<evidence type="ECO:0000313" key="6">
    <source>
        <dbReference type="Proteomes" id="UP000283314"/>
    </source>
</evidence>
<dbReference type="EMBL" id="QSFD01000004">
    <property type="protein sequence ID" value="RHA19158.1"/>
    <property type="molecule type" value="Genomic_DNA"/>
</dbReference>
<proteinExistence type="predicted"/>
<evidence type="ECO:0000313" key="3">
    <source>
        <dbReference type="EMBL" id="RHA79897.1"/>
    </source>
</evidence>
<dbReference type="EMBL" id="QSFV01000021">
    <property type="protein sequence ID" value="RHA79897.1"/>
    <property type="molecule type" value="Genomic_DNA"/>
</dbReference>
<evidence type="ECO:0000313" key="10">
    <source>
        <dbReference type="Proteomes" id="UP000286186"/>
    </source>
</evidence>
<dbReference type="EMBL" id="QROT01000004">
    <property type="protein sequence ID" value="RHL45693.1"/>
    <property type="molecule type" value="Genomic_DNA"/>
</dbReference>